<dbReference type="AlphaFoldDB" id="A0A7J6IFC6"/>
<name>A0A7J6IFC6_COLFN</name>
<evidence type="ECO:0000313" key="2">
    <source>
        <dbReference type="Proteomes" id="UP000011096"/>
    </source>
</evidence>
<sequence>MLKRAAVDVPSPADVANLKRRKACLTGADPARDEYAENAIKHMDDIEARTIQVDRPRREGNHLQSARRILTPTAPVKWFNSYAGRVKIGCVRRLGCIDSEDDDQHVAFIMDVMPGCILR</sequence>
<dbReference type="InParanoid" id="A0A7J6IFC6"/>
<reference evidence="1 2" key="2">
    <citation type="submission" date="2020-04" db="EMBL/GenBank/DDBJ databases">
        <title>Genome sequencing and assembly of multiple isolates from the Colletotrichum gloeosporioides species complex.</title>
        <authorList>
            <person name="Gan P."/>
            <person name="Shirasu K."/>
        </authorList>
    </citation>
    <scope>NUCLEOTIDE SEQUENCE [LARGE SCALE GENOMIC DNA]</scope>
    <source>
        <strain evidence="1 2">Nara gc5</strain>
    </source>
</reference>
<comment type="caution">
    <text evidence="1">The sequence shown here is derived from an EMBL/GenBank/DDBJ whole genome shotgun (WGS) entry which is preliminary data.</text>
</comment>
<reference evidence="1 2" key="1">
    <citation type="submission" date="2012-08" db="EMBL/GenBank/DDBJ databases">
        <authorList>
            <person name="Gan P.H.P."/>
            <person name="Ikeda K."/>
            <person name="Irieda H."/>
            <person name="Narusaka M."/>
            <person name="O'Connell R.J."/>
            <person name="Narusaka Y."/>
            <person name="Takano Y."/>
            <person name="Kubo Y."/>
            <person name="Shirasu K."/>
        </authorList>
    </citation>
    <scope>NUCLEOTIDE SEQUENCE [LARGE SCALE GENOMIC DNA]</scope>
    <source>
        <strain evidence="1 2">Nara gc5</strain>
    </source>
</reference>
<keyword evidence="2" id="KW-1185">Reference proteome</keyword>
<evidence type="ECO:0000313" key="1">
    <source>
        <dbReference type="EMBL" id="KAF4474570.1"/>
    </source>
</evidence>
<organism evidence="1 2">
    <name type="scientific">Colletotrichum fructicola (strain Nara gc5)</name>
    <name type="common">Anthracnose fungus</name>
    <name type="synonym">Colletotrichum gloeosporioides (strain Nara gc5)</name>
    <dbReference type="NCBI Taxonomy" id="1213859"/>
    <lineage>
        <taxon>Eukaryota</taxon>
        <taxon>Fungi</taxon>
        <taxon>Dikarya</taxon>
        <taxon>Ascomycota</taxon>
        <taxon>Pezizomycotina</taxon>
        <taxon>Sordariomycetes</taxon>
        <taxon>Hypocreomycetidae</taxon>
        <taxon>Glomerellales</taxon>
        <taxon>Glomerellaceae</taxon>
        <taxon>Colletotrichum</taxon>
        <taxon>Colletotrichum gloeosporioides species complex</taxon>
    </lineage>
</organism>
<dbReference type="EMBL" id="ANPB02000011">
    <property type="protein sequence ID" value="KAF4474570.1"/>
    <property type="molecule type" value="Genomic_DNA"/>
</dbReference>
<proteinExistence type="predicted"/>
<protein>
    <submittedName>
        <fullName evidence="1">Putative G1/S-specific cyclin</fullName>
    </submittedName>
</protein>
<dbReference type="GeneID" id="43612544"/>
<dbReference type="Proteomes" id="UP000011096">
    <property type="component" value="Unassembled WGS sequence"/>
</dbReference>
<gene>
    <name evidence="1" type="ORF">CGGC5_v016836</name>
</gene>
<dbReference type="RefSeq" id="XP_066007072.1">
    <property type="nucleotide sequence ID" value="XM_066153599.1"/>
</dbReference>
<accession>A0A7J6IFC6</accession>